<gene>
    <name evidence="3" type="ORF">FS320_37410</name>
</gene>
<evidence type="ECO:0000256" key="1">
    <source>
        <dbReference type="PROSITE-ProRule" id="PRU00169"/>
    </source>
</evidence>
<dbReference type="PROSITE" id="PS50110">
    <property type="entry name" value="RESPONSE_REGULATORY"/>
    <property type="match status" value="1"/>
</dbReference>
<dbReference type="Proteomes" id="UP000403266">
    <property type="component" value="Unassembled WGS sequence"/>
</dbReference>
<evidence type="ECO:0000313" key="3">
    <source>
        <dbReference type="EMBL" id="MPR30539.1"/>
    </source>
</evidence>
<feature type="non-terminal residue" evidence="3">
    <location>
        <position position="54"/>
    </location>
</feature>
<evidence type="ECO:0000259" key="2">
    <source>
        <dbReference type="PROSITE" id="PS50110"/>
    </source>
</evidence>
<dbReference type="OrthoDB" id="9814495at2"/>
<sequence length="54" mass="5909">MTRILIADDHDVVRSGVRTILEAHEGWEVVGEATDGKQAVDQALAIRPDIVILD</sequence>
<feature type="domain" description="Response regulatory" evidence="2">
    <location>
        <begin position="3"/>
        <end position="54"/>
    </location>
</feature>
<accession>A0A5N7MVQ2</accession>
<dbReference type="RefSeq" id="WP_152717368.1">
    <property type="nucleotide sequence ID" value="NZ_VOSJ01000419.1"/>
</dbReference>
<feature type="modified residue" description="4-aspartylphosphate" evidence="1">
    <location>
        <position position="54"/>
    </location>
</feature>
<name>A0A5N7MVQ2_9HYPH</name>
<evidence type="ECO:0000313" key="4">
    <source>
        <dbReference type="Proteomes" id="UP000403266"/>
    </source>
</evidence>
<keyword evidence="4" id="KW-1185">Reference proteome</keyword>
<dbReference type="EMBL" id="VOSK01000387">
    <property type="protein sequence ID" value="MPR30539.1"/>
    <property type="molecule type" value="Genomic_DNA"/>
</dbReference>
<dbReference type="SUPFAM" id="SSF52172">
    <property type="entry name" value="CheY-like"/>
    <property type="match status" value="1"/>
</dbReference>
<keyword evidence="1" id="KW-0597">Phosphoprotein</keyword>
<reference evidence="3 4" key="1">
    <citation type="journal article" date="2019" name="Syst. Appl. Microbiol.">
        <title>Microvirga tunisiensis sp. nov., a root nodule symbiotic bacterium isolated from Lupinus micranthus and L. luteus grown in Northern Tunisia.</title>
        <authorList>
            <person name="Msaddak A."/>
            <person name="Rejili M."/>
            <person name="Duran D."/>
            <person name="Mars M."/>
            <person name="Palacios J.M."/>
            <person name="Ruiz-Argueso T."/>
            <person name="Rey L."/>
            <person name="Imperial J."/>
        </authorList>
    </citation>
    <scope>NUCLEOTIDE SEQUENCE [LARGE SCALE GENOMIC DNA]</scope>
    <source>
        <strain evidence="3 4">Lmie10</strain>
    </source>
</reference>
<organism evidence="3 4">
    <name type="scientific">Microvirga tunisiensis</name>
    <dbReference type="NCBI Taxonomy" id="2108360"/>
    <lineage>
        <taxon>Bacteria</taxon>
        <taxon>Pseudomonadati</taxon>
        <taxon>Pseudomonadota</taxon>
        <taxon>Alphaproteobacteria</taxon>
        <taxon>Hyphomicrobiales</taxon>
        <taxon>Methylobacteriaceae</taxon>
        <taxon>Microvirga</taxon>
    </lineage>
</organism>
<dbReference type="AlphaFoldDB" id="A0A5N7MVQ2"/>
<dbReference type="GO" id="GO:0000160">
    <property type="term" value="P:phosphorelay signal transduction system"/>
    <property type="evidence" value="ECO:0007669"/>
    <property type="project" value="InterPro"/>
</dbReference>
<comment type="caution">
    <text evidence="3">The sequence shown here is derived from an EMBL/GenBank/DDBJ whole genome shotgun (WGS) entry which is preliminary data.</text>
</comment>
<protein>
    <submittedName>
        <fullName evidence="3">Response regulator transcription factor</fullName>
    </submittedName>
</protein>
<dbReference type="Gene3D" id="3.40.50.2300">
    <property type="match status" value="1"/>
</dbReference>
<proteinExistence type="predicted"/>
<dbReference type="InterPro" id="IPR001789">
    <property type="entry name" value="Sig_transdc_resp-reg_receiver"/>
</dbReference>
<dbReference type="InterPro" id="IPR011006">
    <property type="entry name" value="CheY-like_superfamily"/>
</dbReference>
<dbReference type="Pfam" id="PF00072">
    <property type="entry name" value="Response_reg"/>
    <property type="match status" value="1"/>
</dbReference>